<organism evidence="2 3">
    <name type="scientific">Polytolypa hystricis (strain UAMH7299)</name>
    <dbReference type="NCBI Taxonomy" id="1447883"/>
    <lineage>
        <taxon>Eukaryota</taxon>
        <taxon>Fungi</taxon>
        <taxon>Dikarya</taxon>
        <taxon>Ascomycota</taxon>
        <taxon>Pezizomycotina</taxon>
        <taxon>Eurotiomycetes</taxon>
        <taxon>Eurotiomycetidae</taxon>
        <taxon>Onygenales</taxon>
        <taxon>Onygenales incertae sedis</taxon>
        <taxon>Polytolypa</taxon>
    </lineage>
</organism>
<sequence>MSVSDSSSSSYLSTPSSPSQVEDGTLVEVPQVEDSSIEVGNETERAEDRGYRVNRLGKKILLAGDHPGKGMPQEYWRELIGWFGEDELRERYDRYEAVGKPETPYVIPPPQDRYVWLHETGEWVLKEPHYKQLITAARVAHPLLQDVDPAGEVRYYLSDEEVTVVYDKNTVDLVDGFLLAKTRGTFTVPRNHRFRKNKKGKDVEVWDRVLYQEPRKGAPSFTTNVQPVKPVKKKRARAPAAPAPAPDVELDSTRPRTRASARARALAPAGPPVHPRVQSLSRVPVSTGGPAAIAGLPPSAFTAGAPAPGPALPLAPPSSPAPVDQPAAGANWKTKRPANGKKRAASAPLKRQPPAKKRKTKKAQKEDEAAAAAGPELAEAGNQGKTSVPARAASSGPAYTTLTDATAQPAADTNGEIKPPAKGKKRAASEPPKREPPAKRRQTKKALQQQKEEETAAGTASGSGEGGEGENGAEASALAATTQTAVDNNAEAKPPAEGRKKNASAPAKKKPPAKKRQAKKGQLQEQAAAAAAGTAEGEGQGDGDPSAAAAAADGEVSAPPASPARTSSRPQRARKAPRKFD</sequence>
<dbReference type="EMBL" id="PDNA01000048">
    <property type="protein sequence ID" value="PGH19345.1"/>
    <property type="molecule type" value="Genomic_DNA"/>
</dbReference>
<feature type="compositionally biased region" description="Basic and acidic residues" evidence="1">
    <location>
        <begin position="427"/>
        <end position="438"/>
    </location>
</feature>
<feature type="compositionally biased region" description="Basic residues" evidence="1">
    <location>
        <begin position="353"/>
        <end position="362"/>
    </location>
</feature>
<evidence type="ECO:0000313" key="2">
    <source>
        <dbReference type="EMBL" id="PGH19345.1"/>
    </source>
</evidence>
<feature type="compositionally biased region" description="Low complexity" evidence="1">
    <location>
        <begin position="520"/>
        <end position="535"/>
    </location>
</feature>
<accession>A0A2B7YDK4</accession>
<feature type="compositionally biased region" description="Low complexity" evidence="1">
    <location>
        <begin position="543"/>
        <end position="570"/>
    </location>
</feature>
<feature type="compositionally biased region" description="Basic residues" evidence="1">
    <location>
        <begin position="571"/>
        <end position="581"/>
    </location>
</feature>
<feature type="compositionally biased region" description="Low complexity" evidence="1">
    <location>
        <begin position="1"/>
        <end position="19"/>
    </location>
</feature>
<feature type="compositionally biased region" description="Basic residues" evidence="1">
    <location>
        <begin position="333"/>
        <end position="344"/>
    </location>
</feature>
<dbReference type="AlphaFoldDB" id="A0A2B7YDK4"/>
<keyword evidence="3" id="KW-1185">Reference proteome</keyword>
<proteinExistence type="predicted"/>
<comment type="caution">
    <text evidence="2">The sequence shown here is derived from an EMBL/GenBank/DDBJ whole genome shotgun (WGS) entry which is preliminary data.</text>
</comment>
<dbReference type="Proteomes" id="UP000224634">
    <property type="component" value="Unassembled WGS sequence"/>
</dbReference>
<feature type="compositionally biased region" description="Low complexity" evidence="1">
    <location>
        <begin position="370"/>
        <end position="380"/>
    </location>
</feature>
<evidence type="ECO:0000256" key="1">
    <source>
        <dbReference type="SAM" id="MobiDB-lite"/>
    </source>
</evidence>
<feature type="compositionally biased region" description="Basic residues" evidence="1">
    <location>
        <begin position="507"/>
        <end position="519"/>
    </location>
</feature>
<name>A0A2B7YDK4_POLH7</name>
<evidence type="ECO:0000313" key="3">
    <source>
        <dbReference type="Proteomes" id="UP000224634"/>
    </source>
</evidence>
<feature type="compositionally biased region" description="Gly residues" evidence="1">
    <location>
        <begin position="461"/>
        <end position="470"/>
    </location>
</feature>
<feature type="compositionally biased region" description="Low complexity" evidence="1">
    <location>
        <begin position="472"/>
        <end position="485"/>
    </location>
</feature>
<gene>
    <name evidence="2" type="ORF">AJ80_03985</name>
</gene>
<reference evidence="2 3" key="1">
    <citation type="submission" date="2017-10" db="EMBL/GenBank/DDBJ databases">
        <title>Comparative genomics in systemic dimorphic fungi from Ajellomycetaceae.</title>
        <authorList>
            <person name="Munoz J.F."/>
            <person name="Mcewen J.G."/>
            <person name="Clay O.K."/>
            <person name="Cuomo C.A."/>
        </authorList>
    </citation>
    <scope>NUCLEOTIDE SEQUENCE [LARGE SCALE GENOMIC DNA]</scope>
    <source>
        <strain evidence="2 3">UAMH7299</strain>
    </source>
</reference>
<feature type="region of interest" description="Disordered" evidence="1">
    <location>
        <begin position="307"/>
        <end position="581"/>
    </location>
</feature>
<feature type="compositionally biased region" description="Polar residues" evidence="1">
    <location>
        <begin position="397"/>
        <end position="406"/>
    </location>
</feature>
<feature type="region of interest" description="Disordered" evidence="1">
    <location>
        <begin position="217"/>
        <end position="284"/>
    </location>
</feature>
<feature type="compositionally biased region" description="Pro residues" evidence="1">
    <location>
        <begin position="307"/>
        <end position="320"/>
    </location>
</feature>
<protein>
    <submittedName>
        <fullName evidence="2">Uncharacterized protein</fullName>
    </submittedName>
</protein>
<feature type="region of interest" description="Disordered" evidence="1">
    <location>
        <begin position="1"/>
        <end position="47"/>
    </location>
</feature>